<accession>A0A919SH32</accession>
<evidence type="ECO:0000313" key="3">
    <source>
        <dbReference type="EMBL" id="GIM71806.1"/>
    </source>
</evidence>
<comment type="caution">
    <text evidence="3">The sequence shown here is derived from an EMBL/GenBank/DDBJ whole genome shotgun (WGS) entry which is preliminary data.</text>
</comment>
<protein>
    <submittedName>
        <fullName evidence="3">Membrane protein</fullName>
    </submittedName>
</protein>
<gene>
    <name evidence="3" type="ORF">Aau02nite_47810</name>
</gene>
<proteinExistence type="predicted"/>
<evidence type="ECO:0000256" key="2">
    <source>
        <dbReference type="ARBA" id="ARBA00023136"/>
    </source>
</evidence>
<evidence type="ECO:0000313" key="4">
    <source>
        <dbReference type="Proteomes" id="UP000681340"/>
    </source>
</evidence>
<name>A0A919SH32_9ACTN</name>
<sequence>MTVTRETRPRHLLVVLALVLALVAAGAAGWTGWSWWSAAHDDSLRYSQTRDEVLRAAEQAIQNLNTLDYRTAGSGINLWIDSTTGTLRDQLNQGRQNFLTQIQKAKTITTAKILDGAVTELDERAGKASVIVAIELTVTPATGKPTTKRERLAGQLTRTGSTWKLSSIGQVPVSAA</sequence>
<dbReference type="PANTHER" id="PTHR37042:SF4">
    <property type="entry name" value="OUTER MEMBRANE PROTEIN RV1973"/>
    <property type="match status" value="1"/>
</dbReference>
<comment type="subcellular location">
    <subcellularLocation>
        <location evidence="1">Membrane</location>
    </subcellularLocation>
</comment>
<dbReference type="RefSeq" id="WP_212990762.1">
    <property type="nucleotide sequence ID" value="NZ_BAABEA010000025.1"/>
</dbReference>
<dbReference type="PANTHER" id="PTHR37042">
    <property type="entry name" value="OUTER MEMBRANE PROTEIN RV1973"/>
    <property type="match status" value="1"/>
</dbReference>
<dbReference type="EMBL" id="BOQL01000038">
    <property type="protein sequence ID" value="GIM71806.1"/>
    <property type="molecule type" value="Genomic_DNA"/>
</dbReference>
<organism evidence="3 4">
    <name type="scientific">Actinoplanes auranticolor</name>
    <dbReference type="NCBI Taxonomy" id="47988"/>
    <lineage>
        <taxon>Bacteria</taxon>
        <taxon>Bacillati</taxon>
        <taxon>Actinomycetota</taxon>
        <taxon>Actinomycetes</taxon>
        <taxon>Micromonosporales</taxon>
        <taxon>Micromonosporaceae</taxon>
        <taxon>Actinoplanes</taxon>
    </lineage>
</organism>
<keyword evidence="4" id="KW-1185">Reference proteome</keyword>
<dbReference type="GO" id="GO:0016020">
    <property type="term" value="C:membrane"/>
    <property type="evidence" value="ECO:0007669"/>
    <property type="project" value="UniProtKB-SubCell"/>
</dbReference>
<keyword evidence="2" id="KW-0472">Membrane</keyword>
<dbReference type="Proteomes" id="UP000681340">
    <property type="component" value="Unassembled WGS sequence"/>
</dbReference>
<evidence type="ECO:0000256" key="1">
    <source>
        <dbReference type="ARBA" id="ARBA00004370"/>
    </source>
</evidence>
<reference evidence="3" key="1">
    <citation type="submission" date="2021-03" db="EMBL/GenBank/DDBJ databases">
        <title>Whole genome shotgun sequence of Actinoplanes auranticolor NBRC 12245.</title>
        <authorList>
            <person name="Komaki H."/>
            <person name="Tamura T."/>
        </authorList>
    </citation>
    <scope>NUCLEOTIDE SEQUENCE</scope>
    <source>
        <strain evidence="3">NBRC 12245</strain>
    </source>
</reference>
<dbReference type="AlphaFoldDB" id="A0A919SH32"/>